<dbReference type="SUPFAM" id="SSF50346">
    <property type="entry name" value="PRC-barrel domain"/>
    <property type="match status" value="1"/>
</dbReference>
<dbReference type="Gene3D" id="2.30.30.240">
    <property type="entry name" value="PRC-barrel domain"/>
    <property type="match status" value="1"/>
</dbReference>
<protein>
    <recommendedName>
        <fullName evidence="1">PRC-barrel domain-containing protein</fullName>
    </recommendedName>
</protein>
<dbReference type="InterPro" id="IPR027275">
    <property type="entry name" value="PRC-brl_dom"/>
</dbReference>
<evidence type="ECO:0000313" key="3">
    <source>
        <dbReference type="Proteomes" id="UP000177067"/>
    </source>
</evidence>
<dbReference type="AlphaFoldDB" id="A0A1F6LKD4"/>
<accession>A0A1F6LKD4</accession>
<dbReference type="EMBL" id="MFPS01000006">
    <property type="protein sequence ID" value="OGH59789.1"/>
    <property type="molecule type" value="Genomic_DNA"/>
</dbReference>
<reference evidence="2 3" key="1">
    <citation type="journal article" date="2016" name="Nat. Commun.">
        <title>Thousands of microbial genomes shed light on interconnected biogeochemical processes in an aquifer system.</title>
        <authorList>
            <person name="Anantharaman K."/>
            <person name="Brown C.T."/>
            <person name="Hug L.A."/>
            <person name="Sharon I."/>
            <person name="Castelle C.J."/>
            <person name="Probst A.J."/>
            <person name="Thomas B.C."/>
            <person name="Singh A."/>
            <person name="Wilkins M.J."/>
            <person name="Karaoz U."/>
            <person name="Brodie E.L."/>
            <person name="Williams K.H."/>
            <person name="Hubbard S.S."/>
            <person name="Banfield J.F."/>
        </authorList>
    </citation>
    <scope>NUCLEOTIDE SEQUENCE [LARGE SCALE GENOMIC DNA]</scope>
</reference>
<dbReference type="Pfam" id="PF05239">
    <property type="entry name" value="PRC"/>
    <property type="match status" value="1"/>
</dbReference>
<organism evidence="2 3">
    <name type="scientific">Candidatus Magasanikbacteria bacterium RIFCSPHIGHO2_01_FULL_33_34</name>
    <dbReference type="NCBI Taxonomy" id="1798671"/>
    <lineage>
        <taxon>Bacteria</taxon>
        <taxon>Candidatus Magasanikiibacteriota</taxon>
    </lineage>
</organism>
<dbReference type="InterPro" id="IPR011033">
    <property type="entry name" value="PRC_barrel-like_sf"/>
</dbReference>
<name>A0A1F6LKD4_9BACT</name>
<proteinExistence type="predicted"/>
<comment type="caution">
    <text evidence="2">The sequence shown here is derived from an EMBL/GenBank/DDBJ whole genome shotgun (WGS) entry which is preliminary data.</text>
</comment>
<evidence type="ECO:0000313" key="2">
    <source>
        <dbReference type="EMBL" id="OGH59789.1"/>
    </source>
</evidence>
<gene>
    <name evidence="2" type="ORF">A2725_02110</name>
</gene>
<sequence>MLTSYNEIKSKVVETKSGTRIGKVCDLLINTEQDFITHYEVKTKLVGGDNILISREQIIRHEQNKIIVDDNVKLIEAKEIKQNSNINPEPIAMSETN</sequence>
<dbReference type="Proteomes" id="UP000177067">
    <property type="component" value="Unassembled WGS sequence"/>
</dbReference>
<evidence type="ECO:0000259" key="1">
    <source>
        <dbReference type="Pfam" id="PF05239"/>
    </source>
</evidence>
<feature type="domain" description="PRC-barrel" evidence="1">
    <location>
        <begin position="5"/>
        <end position="71"/>
    </location>
</feature>